<dbReference type="SUPFAM" id="SSF101936">
    <property type="entry name" value="DNA-binding pseudobarrel domain"/>
    <property type="match status" value="1"/>
</dbReference>
<evidence type="ECO:0000256" key="3">
    <source>
        <dbReference type="ARBA" id="ARBA00022745"/>
    </source>
</evidence>
<sequence length="352" mass="40094">MDDQVSSMVDSSAKRKNNVVVVLGETSDSNDTNFELHANKRLRHDNDDSYAKFKGVVPQQNGHWGAQIYANHQRIWLGTFKSENEAAMAYDSAAIKLRKGNDAHRNFPWTNLTIQEPDFQNHLTTEEVIKLIRDGSYSSKFGAFVRSQTQSQSEEIGKGTPNQIRVHGNGKILCRPMFKKELTPSDVGKLNRLVIPKKYAVKYFPCICENAEENGVDDVELVFYDKVMRAWRFRYCYWKSSQSFVFTRGWNRFVKENNLKSNDVITFYTCESAELIRDENGETTTTFSLIDVKHDEGESNKCLVEDEEGKLELNLGGNSSYKLQEGECKCGEENKASMVEGKGVRLFGVNIN</sequence>
<protein>
    <submittedName>
        <fullName evidence="10">Uncharacterized protein</fullName>
    </submittedName>
</protein>
<feature type="domain" description="TF-B3" evidence="8">
    <location>
        <begin position="178"/>
        <end position="293"/>
    </location>
</feature>
<name>A0AAW1XXL9_RUBAR</name>
<comment type="similarity">
    <text evidence="2">Belongs to the AP2/ERF transcription factor family. RAV subfamily.</text>
</comment>
<evidence type="ECO:0000256" key="1">
    <source>
        <dbReference type="ARBA" id="ARBA00004123"/>
    </source>
</evidence>
<evidence type="ECO:0000256" key="6">
    <source>
        <dbReference type="ARBA" id="ARBA00023163"/>
    </source>
</evidence>
<dbReference type="GO" id="GO:0009873">
    <property type="term" value="P:ethylene-activated signaling pathway"/>
    <property type="evidence" value="ECO:0007669"/>
    <property type="project" value="UniProtKB-KW"/>
</dbReference>
<evidence type="ECO:0000256" key="4">
    <source>
        <dbReference type="ARBA" id="ARBA00023015"/>
    </source>
</evidence>
<proteinExistence type="inferred from homology"/>
<comment type="caution">
    <text evidence="10">The sequence shown here is derived from an EMBL/GenBank/DDBJ whole genome shotgun (WGS) entry which is preliminary data.</text>
</comment>
<dbReference type="PROSITE" id="PS50863">
    <property type="entry name" value="B3"/>
    <property type="match status" value="1"/>
</dbReference>
<dbReference type="SMART" id="SM01019">
    <property type="entry name" value="B3"/>
    <property type="match status" value="1"/>
</dbReference>
<keyword evidence="11" id="KW-1185">Reference proteome</keyword>
<dbReference type="FunFam" id="3.30.730.10:FF:000008">
    <property type="entry name" value="AP2 domain-containing protein RAP2.8"/>
    <property type="match status" value="1"/>
</dbReference>
<keyword evidence="7" id="KW-0539">Nucleus</keyword>
<dbReference type="PANTHER" id="PTHR31140">
    <property type="entry name" value="B3 DOMAIN-CONTAINING TRANSCRIPTION FACTOR ABI3"/>
    <property type="match status" value="1"/>
</dbReference>
<evidence type="ECO:0000259" key="8">
    <source>
        <dbReference type="PROSITE" id="PS50863"/>
    </source>
</evidence>
<dbReference type="InterPro" id="IPR001471">
    <property type="entry name" value="AP2/ERF_dom"/>
</dbReference>
<comment type="subcellular location">
    <subcellularLocation>
        <location evidence="1">Nucleus</location>
    </subcellularLocation>
</comment>
<keyword evidence="3" id="KW-0936">Ethylene signaling pathway</keyword>
<dbReference type="AlphaFoldDB" id="A0AAW1XXL9"/>
<dbReference type="SMART" id="SM00380">
    <property type="entry name" value="AP2"/>
    <property type="match status" value="1"/>
</dbReference>
<dbReference type="EMBL" id="JBEDUW010000003">
    <property type="protein sequence ID" value="KAK9941329.1"/>
    <property type="molecule type" value="Genomic_DNA"/>
</dbReference>
<evidence type="ECO:0000256" key="7">
    <source>
        <dbReference type="ARBA" id="ARBA00023242"/>
    </source>
</evidence>
<dbReference type="InterPro" id="IPR036955">
    <property type="entry name" value="AP2/ERF_dom_sf"/>
</dbReference>
<dbReference type="Gene3D" id="3.30.730.10">
    <property type="entry name" value="AP2/ERF domain"/>
    <property type="match status" value="1"/>
</dbReference>
<keyword evidence="4" id="KW-0805">Transcription regulation</keyword>
<dbReference type="InterPro" id="IPR016177">
    <property type="entry name" value="DNA-bd_dom_sf"/>
</dbReference>
<evidence type="ECO:0000256" key="5">
    <source>
        <dbReference type="ARBA" id="ARBA00023125"/>
    </source>
</evidence>
<evidence type="ECO:0000313" key="11">
    <source>
        <dbReference type="Proteomes" id="UP001457282"/>
    </source>
</evidence>
<reference evidence="10 11" key="1">
    <citation type="journal article" date="2023" name="G3 (Bethesda)">
        <title>A chromosome-length genome assembly and annotation of blackberry (Rubus argutus, cv. 'Hillquist').</title>
        <authorList>
            <person name="Bruna T."/>
            <person name="Aryal R."/>
            <person name="Dudchenko O."/>
            <person name="Sargent D.J."/>
            <person name="Mead D."/>
            <person name="Buti M."/>
            <person name="Cavallini A."/>
            <person name="Hytonen T."/>
            <person name="Andres J."/>
            <person name="Pham M."/>
            <person name="Weisz D."/>
            <person name="Mascagni F."/>
            <person name="Usai G."/>
            <person name="Natali L."/>
            <person name="Bassil N."/>
            <person name="Fernandez G.E."/>
            <person name="Lomsadze A."/>
            <person name="Armour M."/>
            <person name="Olukolu B."/>
            <person name="Poorten T."/>
            <person name="Britton C."/>
            <person name="Davik J."/>
            <person name="Ashrafi H."/>
            <person name="Aiden E.L."/>
            <person name="Borodovsky M."/>
            <person name="Worthington M."/>
        </authorList>
    </citation>
    <scope>NUCLEOTIDE SEQUENCE [LARGE SCALE GENOMIC DNA]</scope>
    <source>
        <strain evidence="10">PI 553951</strain>
    </source>
</reference>
<gene>
    <name evidence="10" type="ORF">M0R45_017935</name>
</gene>
<dbReference type="SUPFAM" id="SSF54171">
    <property type="entry name" value="DNA-binding domain"/>
    <property type="match status" value="1"/>
</dbReference>
<dbReference type="InterPro" id="IPR015300">
    <property type="entry name" value="DNA-bd_pseudobarrel_sf"/>
</dbReference>
<dbReference type="GO" id="GO:0005634">
    <property type="term" value="C:nucleus"/>
    <property type="evidence" value="ECO:0007669"/>
    <property type="project" value="UniProtKB-SubCell"/>
</dbReference>
<evidence type="ECO:0000259" key="9">
    <source>
        <dbReference type="PROSITE" id="PS51032"/>
    </source>
</evidence>
<dbReference type="PANTHER" id="PTHR31140:SF80">
    <property type="entry name" value="AP2_ERF AND B3 DOMAIN TRANSCRIPTION FACTOR"/>
    <property type="match status" value="1"/>
</dbReference>
<dbReference type="InterPro" id="IPR044800">
    <property type="entry name" value="LEC2-like"/>
</dbReference>
<evidence type="ECO:0000256" key="2">
    <source>
        <dbReference type="ARBA" id="ARBA00009089"/>
    </source>
</evidence>
<dbReference type="Proteomes" id="UP001457282">
    <property type="component" value="Unassembled WGS sequence"/>
</dbReference>
<dbReference type="InterPro" id="IPR003340">
    <property type="entry name" value="B3_DNA-bd"/>
</dbReference>
<feature type="domain" description="AP2/ERF" evidence="9">
    <location>
        <begin position="52"/>
        <end position="108"/>
    </location>
</feature>
<keyword evidence="5" id="KW-0238">DNA-binding</keyword>
<dbReference type="CDD" id="cd00018">
    <property type="entry name" value="AP2"/>
    <property type="match status" value="1"/>
</dbReference>
<dbReference type="GO" id="GO:0003700">
    <property type="term" value="F:DNA-binding transcription factor activity"/>
    <property type="evidence" value="ECO:0007669"/>
    <property type="project" value="InterPro"/>
</dbReference>
<accession>A0AAW1XXL9</accession>
<dbReference type="GO" id="GO:0003677">
    <property type="term" value="F:DNA binding"/>
    <property type="evidence" value="ECO:0007669"/>
    <property type="project" value="UniProtKB-KW"/>
</dbReference>
<dbReference type="Gene3D" id="2.40.330.10">
    <property type="entry name" value="DNA-binding pseudobarrel domain"/>
    <property type="match status" value="1"/>
</dbReference>
<dbReference type="CDD" id="cd10017">
    <property type="entry name" value="B3_DNA"/>
    <property type="match status" value="1"/>
</dbReference>
<evidence type="ECO:0000313" key="10">
    <source>
        <dbReference type="EMBL" id="KAK9941329.1"/>
    </source>
</evidence>
<keyword evidence="6" id="KW-0804">Transcription</keyword>
<dbReference type="Pfam" id="PF02362">
    <property type="entry name" value="B3"/>
    <property type="match status" value="1"/>
</dbReference>
<dbReference type="PROSITE" id="PS51032">
    <property type="entry name" value="AP2_ERF"/>
    <property type="match status" value="1"/>
</dbReference>
<organism evidence="10 11">
    <name type="scientific">Rubus argutus</name>
    <name type="common">Southern blackberry</name>
    <dbReference type="NCBI Taxonomy" id="59490"/>
    <lineage>
        <taxon>Eukaryota</taxon>
        <taxon>Viridiplantae</taxon>
        <taxon>Streptophyta</taxon>
        <taxon>Embryophyta</taxon>
        <taxon>Tracheophyta</taxon>
        <taxon>Spermatophyta</taxon>
        <taxon>Magnoliopsida</taxon>
        <taxon>eudicotyledons</taxon>
        <taxon>Gunneridae</taxon>
        <taxon>Pentapetalae</taxon>
        <taxon>rosids</taxon>
        <taxon>fabids</taxon>
        <taxon>Rosales</taxon>
        <taxon>Rosaceae</taxon>
        <taxon>Rosoideae</taxon>
        <taxon>Rosoideae incertae sedis</taxon>
        <taxon>Rubus</taxon>
    </lineage>
</organism>